<name>A0A415E379_9FIRM</name>
<dbReference type="InterPro" id="IPR036565">
    <property type="entry name" value="Mur-like_cat_sf"/>
</dbReference>
<dbReference type="AlphaFoldDB" id="A0A415E379"/>
<dbReference type="GO" id="GO:0005524">
    <property type="term" value="F:ATP binding"/>
    <property type="evidence" value="ECO:0007669"/>
    <property type="project" value="InterPro"/>
</dbReference>
<dbReference type="STRING" id="1776384.GCA_900086585_03671"/>
<dbReference type="InterPro" id="IPR013564">
    <property type="entry name" value="MurT_C"/>
</dbReference>
<feature type="domain" description="Mur ligase central" evidence="2">
    <location>
        <begin position="55"/>
        <end position="198"/>
    </location>
</feature>
<dbReference type="Proteomes" id="UP000284841">
    <property type="component" value="Unassembled WGS sequence"/>
</dbReference>
<evidence type="ECO:0000256" key="1">
    <source>
        <dbReference type="ARBA" id="ARBA00004752"/>
    </source>
</evidence>
<dbReference type="PANTHER" id="PTHR23135">
    <property type="entry name" value="MUR LIGASE FAMILY MEMBER"/>
    <property type="match status" value="1"/>
</dbReference>
<organism evidence="4 5">
    <name type="scientific">Emergencia timonensis</name>
    <dbReference type="NCBI Taxonomy" id="1776384"/>
    <lineage>
        <taxon>Bacteria</taxon>
        <taxon>Bacillati</taxon>
        <taxon>Bacillota</taxon>
        <taxon>Clostridia</taxon>
        <taxon>Peptostreptococcales</taxon>
        <taxon>Anaerovoracaceae</taxon>
        <taxon>Emergencia</taxon>
    </lineage>
</organism>
<dbReference type="RefSeq" id="WP_067541629.1">
    <property type="nucleotide sequence ID" value="NZ_AP025567.1"/>
</dbReference>
<comment type="caution">
    <text evidence="4">The sequence shown here is derived from an EMBL/GenBank/DDBJ whole genome shotgun (WGS) entry which is preliminary data.</text>
</comment>
<feature type="domain" description="Lipid II isoglutaminyl synthase (glutamine-hydrolyzing) subunit MurT C-terminal" evidence="3">
    <location>
        <begin position="324"/>
        <end position="432"/>
    </location>
</feature>
<dbReference type="GeneID" id="83005959"/>
<protein>
    <submittedName>
        <fullName evidence="4">DUF1727 domain-containing protein</fullName>
    </submittedName>
</protein>
<dbReference type="SUPFAM" id="SSF53623">
    <property type="entry name" value="MurD-like peptide ligases, catalytic domain"/>
    <property type="match status" value="1"/>
</dbReference>
<dbReference type="PANTHER" id="PTHR23135:SF7">
    <property type="entry name" value="LIPID II ISOGLUTAMINYL SYNTHASE (GLUTAMINE-HYDROLYZING) SUBUNIT MURT"/>
    <property type="match status" value="1"/>
</dbReference>
<evidence type="ECO:0000313" key="5">
    <source>
        <dbReference type="Proteomes" id="UP000284841"/>
    </source>
</evidence>
<evidence type="ECO:0000313" key="4">
    <source>
        <dbReference type="EMBL" id="RHJ88107.1"/>
    </source>
</evidence>
<dbReference type="Pfam" id="PF08353">
    <property type="entry name" value="MurT_C"/>
    <property type="match status" value="1"/>
</dbReference>
<dbReference type="Pfam" id="PF08245">
    <property type="entry name" value="Mur_ligase_M"/>
    <property type="match status" value="1"/>
</dbReference>
<dbReference type="OrthoDB" id="9803907at2"/>
<dbReference type="Gene3D" id="3.40.1190.10">
    <property type="entry name" value="Mur-like, catalytic domain"/>
    <property type="match status" value="1"/>
</dbReference>
<accession>A0A415E379</accession>
<gene>
    <name evidence="4" type="ORF">DW099_06715</name>
</gene>
<evidence type="ECO:0000259" key="2">
    <source>
        <dbReference type="Pfam" id="PF08245"/>
    </source>
</evidence>
<evidence type="ECO:0000259" key="3">
    <source>
        <dbReference type="Pfam" id="PF08353"/>
    </source>
</evidence>
<proteinExistence type="predicted"/>
<dbReference type="InterPro" id="IPR013221">
    <property type="entry name" value="Mur_ligase_cen"/>
</dbReference>
<comment type="pathway">
    <text evidence="1">Cell wall biogenesis; peptidoglycan biosynthesis.</text>
</comment>
<sequence>MKFYIALWFAKIINVIINIVDKSRGSNFSGEKAMKIDPQMVAHFKGIDYAKVLFITGTNGKSTTTNLVHHIFKSNGKKIIANLEGANLIYGVATALSKASTLTGKIKADYIIFETDERYLPLIYKQLPAENIMITNLQKDQVQRNGDPDFIYRKLFPTIGGNVRLFLNNEEPRTKSFDENSDKIITYGVERHEESFTKDGTYPTMACPKCRHKIVFDYYNNDGVGKFHCVNCGHRSDDTADYTVTDVNFADRSFKFEDVSFNMPYDTPYMCYNYAGALAVAKELGDISPAEAAKAFGEFKNVGGRFEILKYKGKTIKYMRIKQENPETLQTCINVMAADPEKKMVCLGLCPLIDMIPHYANSFYAFDCQLDKLVQSNVEKYFCFSDRVCYDTANRLIYEGVDKSMISIADTEEVDTIFKEIESVETDNIYLITWIHTFYYMKKYIEKEGR</sequence>
<keyword evidence="5" id="KW-1185">Reference proteome</keyword>
<dbReference type="GO" id="GO:0016881">
    <property type="term" value="F:acid-amino acid ligase activity"/>
    <property type="evidence" value="ECO:0007669"/>
    <property type="project" value="InterPro"/>
</dbReference>
<reference evidence="4 5" key="1">
    <citation type="submission" date="2018-08" db="EMBL/GenBank/DDBJ databases">
        <title>A genome reference for cultivated species of the human gut microbiota.</title>
        <authorList>
            <person name="Zou Y."/>
            <person name="Xue W."/>
            <person name="Luo G."/>
        </authorList>
    </citation>
    <scope>NUCLEOTIDE SEQUENCE [LARGE SCALE GENOMIC DNA]</scope>
    <source>
        <strain evidence="4 5">AM07-24</strain>
    </source>
</reference>
<dbReference type="EMBL" id="QRMS01000002">
    <property type="protein sequence ID" value="RHJ88107.1"/>
    <property type="molecule type" value="Genomic_DNA"/>
</dbReference>